<comment type="caution">
    <text evidence="11">The sequence shown here is derived from an EMBL/GenBank/DDBJ whole genome shotgun (WGS) entry which is preliminary data.</text>
</comment>
<dbReference type="InterPro" id="IPR016024">
    <property type="entry name" value="ARM-type_fold"/>
</dbReference>
<evidence type="ECO:0000256" key="4">
    <source>
        <dbReference type="ARBA" id="ARBA00022490"/>
    </source>
</evidence>
<evidence type="ECO:0000256" key="5">
    <source>
        <dbReference type="ARBA" id="ARBA00022737"/>
    </source>
</evidence>
<dbReference type="Pfam" id="PF13513">
    <property type="entry name" value="HEAT_EZ"/>
    <property type="match status" value="1"/>
</dbReference>
<keyword evidence="5" id="KW-0677">Repeat</keyword>
<evidence type="ECO:0000256" key="1">
    <source>
        <dbReference type="ARBA" id="ARBA00004123"/>
    </source>
</evidence>
<reference evidence="11" key="2">
    <citation type="submission" date="2023-06" db="EMBL/GenBank/DDBJ databases">
        <authorList>
            <person name="Ma L."/>
            <person name="Liu K.-W."/>
            <person name="Li Z."/>
            <person name="Hsiao Y.-Y."/>
            <person name="Qi Y."/>
            <person name="Fu T."/>
            <person name="Tang G."/>
            <person name="Zhang D."/>
            <person name="Sun W.-H."/>
            <person name="Liu D.-K."/>
            <person name="Li Y."/>
            <person name="Chen G.-Z."/>
            <person name="Liu X.-D."/>
            <person name="Liao X.-Y."/>
            <person name="Jiang Y.-T."/>
            <person name="Yu X."/>
            <person name="Hao Y."/>
            <person name="Huang J."/>
            <person name="Zhao X.-W."/>
            <person name="Ke S."/>
            <person name="Chen Y.-Y."/>
            <person name="Wu W.-L."/>
            <person name="Hsu J.-L."/>
            <person name="Lin Y.-F."/>
            <person name="Huang M.-D."/>
            <person name="Li C.-Y."/>
            <person name="Huang L."/>
            <person name="Wang Z.-W."/>
            <person name="Zhao X."/>
            <person name="Zhong W.-Y."/>
            <person name="Peng D.-H."/>
            <person name="Ahmad S."/>
            <person name="Lan S."/>
            <person name="Zhang J.-S."/>
            <person name="Tsai W.-C."/>
            <person name="Van De Peer Y."/>
            <person name="Liu Z.-J."/>
        </authorList>
    </citation>
    <scope>NUCLEOTIDE SEQUENCE</scope>
    <source>
        <strain evidence="11">SCP</strain>
        <tissue evidence="11">Leaves</tissue>
    </source>
</reference>
<evidence type="ECO:0000313" key="12">
    <source>
        <dbReference type="Proteomes" id="UP001179952"/>
    </source>
</evidence>
<dbReference type="SUPFAM" id="SSF48371">
    <property type="entry name" value="ARM repeat"/>
    <property type="match status" value="1"/>
</dbReference>
<dbReference type="Pfam" id="PF18808">
    <property type="entry name" value="Importin_rep_4"/>
    <property type="match status" value="1"/>
</dbReference>
<keyword evidence="4" id="KW-0963">Cytoplasm</keyword>
<dbReference type="PANTHER" id="PTHR10527">
    <property type="entry name" value="IMPORTIN BETA"/>
    <property type="match status" value="1"/>
</dbReference>
<dbReference type="Proteomes" id="UP001179952">
    <property type="component" value="Unassembled WGS sequence"/>
</dbReference>
<dbReference type="AlphaFoldDB" id="A0AAV9A5L7"/>
<comment type="subcellular location">
    <subcellularLocation>
        <location evidence="2">Cytoplasm</location>
    </subcellularLocation>
    <subcellularLocation>
        <location evidence="1">Nucleus</location>
    </subcellularLocation>
</comment>
<dbReference type="Pfam" id="PF02985">
    <property type="entry name" value="HEAT"/>
    <property type="match status" value="1"/>
</dbReference>
<evidence type="ECO:0000256" key="9">
    <source>
        <dbReference type="PROSITE-ProRule" id="PRU00103"/>
    </source>
</evidence>
<feature type="domain" description="TOG" evidence="10">
    <location>
        <begin position="1"/>
        <end position="255"/>
    </location>
</feature>
<dbReference type="PROSITE" id="PS50077">
    <property type="entry name" value="HEAT_REPEAT"/>
    <property type="match status" value="1"/>
</dbReference>
<dbReference type="InterPro" id="IPR021133">
    <property type="entry name" value="HEAT_type_2"/>
</dbReference>
<dbReference type="Pfam" id="PF18829">
    <property type="entry name" value="Importin_rep_6"/>
    <property type="match status" value="1"/>
</dbReference>
<evidence type="ECO:0000256" key="3">
    <source>
        <dbReference type="ARBA" id="ARBA00022448"/>
    </source>
</evidence>
<organism evidence="11 12">
    <name type="scientific">Acorus gramineus</name>
    <name type="common">Dwarf sweet flag</name>
    <dbReference type="NCBI Taxonomy" id="55184"/>
    <lineage>
        <taxon>Eukaryota</taxon>
        <taxon>Viridiplantae</taxon>
        <taxon>Streptophyta</taxon>
        <taxon>Embryophyta</taxon>
        <taxon>Tracheophyta</taxon>
        <taxon>Spermatophyta</taxon>
        <taxon>Magnoliopsida</taxon>
        <taxon>Liliopsida</taxon>
        <taxon>Acoraceae</taxon>
        <taxon>Acorus</taxon>
    </lineage>
</organism>
<dbReference type="GO" id="GO:0006606">
    <property type="term" value="P:protein import into nucleus"/>
    <property type="evidence" value="ECO:0007669"/>
    <property type="project" value="InterPro"/>
</dbReference>
<dbReference type="Gene3D" id="1.25.10.10">
    <property type="entry name" value="Leucine-rich Repeat Variant"/>
    <property type="match status" value="1"/>
</dbReference>
<keyword evidence="7" id="KW-0007">Acetylation</keyword>
<dbReference type="EMBL" id="JAUJYN010000012">
    <property type="protein sequence ID" value="KAK1259434.1"/>
    <property type="molecule type" value="Genomic_DNA"/>
</dbReference>
<evidence type="ECO:0000256" key="8">
    <source>
        <dbReference type="ARBA" id="ARBA00023242"/>
    </source>
</evidence>
<evidence type="ECO:0000256" key="2">
    <source>
        <dbReference type="ARBA" id="ARBA00004496"/>
    </source>
</evidence>
<dbReference type="Pfam" id="PF25780">
    <property type="entry name" value="TPR_IPO5"/>
    <property type="match status" value="1"/>
</dbReference>
<evidence type="ECO:0000313" key="11">
    <source>
        <dbReference type="EMBL" id="KAK1259434.1"/>
    </source>
</evidence>
<dbReference type="GO" id="GO:0005737">
    <property type="term" value="C:cytoplasm"/>
    <property type="evidence" value="ECO:0007669"/>
    <property type="project" value="UniProtKB-SubCell"/>
</dbReference>
<evidence type="ECO:0000256" key="6">
    <source>
        <dbReference type="ARBA" id="ARBA00022927"/>
    </source>
</evidence>
<evidence type="ECO:0000259" key="10">
    <source>
        <dbReference type="SMART" id="SM01349"/>
    </source>
</evidence>
<dbReference type="SMART" id="SM01349">
    <property type="entry name" value="TOG"/>
    <property type="match status" value="2"/>
</dbReference>
<keyword evidence="6" id="KW-0653">Protein transport</keyword>
<feature type="domain" description="TOG" evidence="10">
    <location>
        <begin position="375"/>
        <end position="616"/>
    </location>
</feature>
<proteinExistence type="predicted"/>
<reference evidence="11" key="1">
    <citation type="journal article" date="2023" name="Nat. Commun.">
        <title>Diploid and tetraploid genomes of Acorus and the evolution of monocots.</title>
        <authorList>
            <person name="Ma L."/>
            <person name="Liu K.W."/>
            <person name="Li Z."/>
            <person name="Hsiao Y.Y."/>
            <person name="Qi Y."/>
            <person name="Fu T."/>
            <person name="Tang G.D."/>
            <person name="Zhang D."/>
            <person name="Sun W.H."/>
            <person name="Liu D.K."/>
            <person name="Li Y."/>
            <person name="Chen G.Z."/>
            <person name="Liu X.D."/>
            <person name="Liao X.Y."/>
            <person name="Jiang Y.T."/>
            <person name="Yu X."/>
            <person name="Hao Y."/>
            <person name="Huang J."/>
            <person name="Zhao X.W."/>
            <person name="Ke S."/>
            <person name="Chen Y.Y."/>
            <person name="Wu W.L."/>
            <person name="Hsu J.L."/>
            <person name="Lin Y.F."/>
            <person name="Huang M.D."/>
            <person name="Li C.Y."/>
            <person name="Huang L."/>
            <person name="Wang Z.W."/>
            <person name="Zhao X."/>
            <person name="Zhong W.Y."/>
            <person name="Peng D.H."/>
            <person name="Ahmad S."/>
            <person name="Lan S."/>
            <person name="Zhang J.S."/>
            <person name="Tsai W.C."/>
            <person name="Van de Peer Y."/>
            <person name="Liu Z.J."/>
        </authorList>
    </citation>
    <scope>NUCLEOTIDE SEQUENCE</scope>
    <source>
        <strain evidence="11">SCP</strain>
    </source>
</reference>
<accession>A0AAV9A5L7</accession>
<dbReference type="InterPro" id="IPR000357">
    <property type="entry name" value="HEAT"/>
</dbReference>
<dbReference type="InterPro" id="IPR034085">
    <property type="entry name" value="TOG"/>
</dbReference>
<protein>
    <recommendedName>
        <fullName evidence="10">TOG domain-containing protein</fullName>
    </recommendedName>
</protein>
<gene>
    <name evidence="11" type="ORF">QJS04_geneDACA010178</name>
</gene>
<keyword evidence="3" id="KW-0813">Transport</keyword>
<dbReference type="InterPro" id="IPR011989">
    <property type="entry name" value="ARM-like"/>
</dbReference>
<dbReference type="InterPro" id="IPR040122">
    <property type="entry name" value="Importin_beta"/>
</dbReference>
<dbReference type="Pfam" id="PF25574">
    <property type="entry name" value="TPR_IMB1"/>
    <property type="match status" value="1"/>
</dbReference>
<keyword evidence="8" id="KW-0539">Nucleus</keyword>
<dbReference type="InterPro" id="IPR058584">
    <property type="entry name" value="IMB1_TNPO1-like_TPR"/>
</dbReference>
<name>A0AAV9A5L7_ACOGR</name>
<dbReference type="InterPro" id="IPR057672">
    <property type="entry name" value="TPR_IPO4/5"/>
</dbReference>
<sequence length="1037" mass="114200">MASPSSEAALLMGPDPSHFETLLSHLMSTSNEQRSRAESLYNLCRDSHPDHLSLALSRTLTASPSAELRAMSAILLRKLLTPSSTPSDDASSSSSSYIWDRLSPPTQVALKSHLLACVQREEAKSIVKKLCDVVSQLASTLIPDDAWPDLLPFMFQSVTSDSPRLQESALLIFAQLAQYIGDLLVPHLPTLHSVFHQCLSSSSSPEVRIAALGASINFIQCLSSPADRDRFQDLLPAMMQTLNEALNSGQEATAQEVLELLIDLAGTEPKYLRRQLPDIVGVMLQIAEAAALEEGTRHLAVEFVITLAEARERAPGMVRRLVPQFIGRLFAVLMGMLLDVEDVAVWHGAEAEDEDAGEGESYGVGQECLDRLSIALGGNTIVPVASELLPSYLAAPEWQKRHATLITLAQIAEGCSKVMVKNLEQVVNMVLNSFQDPHARVRWAAINAIGQLSTDLGPDLQMQYHQRVLPALASAMDDFQNPRVQAHAASAVLNFSENCTPEILTPYLDGIVSKLLVLLQNGKQMVQEGALTALASVADSSQEHFQKYYDAVMPYLKAILMNATDKSNRMLRAKSMECISLVGMAVGKEKFRNDAKQVMEVLMTLQGSQMETDDPTTSYMLQAWARLCKCLGQDFLPYMSVVMPPLLQSAQLKPDVTITSADSDGDIDESDDESMETITLGDKRIGIKTSVLEEKATACNMLCCYADELKEGFYPWIDQISGPLLDEGQVRCVVDEIKHVITASTARKSERAERMKAEDFDAEEGELLREENEQEEEIFDQVGDCLGTLIKIFKAAFLPFFDELSPYIMPMWGKDKTAEERRIAICMFDDIAEQCREAALRYYDTYLPFLLEACNDMNPDVRQAAVYGVGVCAEFGGAVFKPLVGEALSRLNCVIRHPDAQQSDNLMAYDNAVSALGKICQFHRDSIDASQVVPAWLGCLPIKGDLIEAKVVHDQLCTMVERSDMELLGPNNQYLPKIVAVFAEVLCAGKDLATEQTANRIVNLLRQLQQTLPPNVLASTWSSLQPQQQLALQSVLS</sequence>
<dbReference type="InterPro" id="IPR041389">
    <property type="entry name" value="Importin_rep_6"/>
</dbReference>
<evidence type="ECO:0000256" key="7">
    <source>
        <dbReference type="ARBA" id="ARBA00022990"/>
    </source>
</evidence>
<feature type="repeat" description="HEAT" evidence="9">
    <location>
        <begin position="426"/>
        <end position="464"/>
    </location>
</feature>
<keyword evidence="12" id="KW-1185">Reference proteome</keyword>
<dbReference type="InterPro" id="IPR041653">
    <property type="entry name" value="Importin_rep_4"/>
</dbReference>
<dbReference type="GO" id="GO:0005634">
    <property type="term" value="C:nucleus"/>
    <property type="evidence" value="ECO:0007669"/>
    <property type="project" value="UniProtKB-SubCell"/>
</dbReference>